<dbReference type="CDD" id="cd00090">
    <property type="entry name" value="HTH_ARSR"/>
    <property type="match status" value="1"/>
</dbReference>
<evidence type="ECO:0000313" key="4">
    <source>
        <dbReference type="Proteomes" id="UP000791080"/>
    </source>
</evidence>
<dbReference type="Pfam" id="PF12802">
    <property type="entry name" value="MarR_2"/>
    <property type="match status" value="1"/>
</dbReference>
<dbReference type="Proteomes" id="UP000791080">
    <property type="component" value="Unassembled WGS sequence"/>
</dbReference>
<dbReference type="EMBL" id="AUBJ02000001">
    <property type="protein sequence ID" value="MCP2329758.1"/>
    <property type="molecule type" value="Genomic_DNA"/>
</dbReference>
<evidence type="ECO:0000256" key="1">
    <source>
        <dbReference type="SAM" id="MobiDB-lite"/>
    </source>
</evidence>
<dbReference type="RefSeq" id="WP_051314047.1">
    <property type="nucleotide sequence ID" value="NZ_AUBJ02000001.1"/>
</dbReference>
<feature type="region of interest" description="Disordered" evidence="1">
    <location>
        <begin position="146"/>
        <end position="180"/>
    </location>
</feature>
<dbReference type="SUPFAM" id="SSF46785">
    <property type="entry name" value="Winged helix' DNA-binding domain"/>
    <property type="match status" value="1"/>
</dbReference>
<dbReference type="PANTHER" id="PTHR33164">
    <property type="entry name" value="TRANSCRIPTIONAL REGULATOR, MARR FAMILY"/>
    <property type="match status" value="1"/>
</dbReference>
<dbReference type="InterPro" id="IPR036388">
    <property type="entry name" value="WH-like_DNA-bd_sf"/>
</dbReference>
<dbReference type="InterPro" id="IPR000835">
    <property type="entry name" value="HTH_MarR-typ"/>
</dbReference>
<dbReference type="SMART" id="SM00347">
    <property type="entry name" value="HTH_MARR"/>
    <property type="match status" value="1"/>
</dbReference>
<protein>
    <submittedName>
        <fullName evidence="3">DNA-binding transcriptional regulator, MarR family</fullName>
    </submittedName>
</protein>
<dbReference type="InterPro" id="IPR011991">
    <property type="entry name" value="ArsR-like_HTH"/>
</dbReference>
<organism evidence="3 4">
    <name type="scientific">Actinoalloteichus caeruleus DSM 43889</name>
    <dbReference type="NCBI Taxonomy" id="1120930"/>
    <lineage>
        <taxon>Bacteria</taxon>
        <taxon>Bacillati</taxon>
        <taxon>Actinomycetota</taxon>
        <taxon>Actinomycetes</taxon>
        <taxon>Pseudonocardiales</taxon>
        <taxon>Pseudonocardiaceae</taxon>
        <taxon>Actinoalloteichus</taxon>
        <taxon>Actinoalloteichus cyanogriseus</taxon>
    </lineage>
</organism>
<dbReference type="InterPro" id="IPR036390">
    <property type="entry name" value="WH_DNA-bd_sf"/>
</dbReference>
<evidence type="ECO:0000313" key="3">
    <source>
        <dbReference type="EMBL" id="MCP2329758.1"/>
    </source>
</evidence>
<dbReference type="PRINTS" id="PR00598">
    <property type="entry name" value="HTHMARR"/>
</dbReference>
<sequence length="180" mass="20283">MDGVRWLDDDEQETWRAYLWASQLLRESLDRQMHRDSGLPHTYYLILAMLSEAPERSLTMSELAQVVRASPSRLSHAVTKLETEGWVRRQKHPRDARTTIATLTAEGFDVLVAAAPGHVEAVRQGLFDQLSQDQVRQLREISQAMLAHLDPPARYHRRREPGGTETPSPDSEVPPPGGVG</sequence>
<evidence type="ECO:0000259" key="2">
    <source>
        <dbReference type="PROSITE" id="PS50995"/>
    </source>
</evidence>
<accession>A0ABT1JC69</accession>
<reference evidence="3 4" key="2">
    <citation type="submission" date="2022-06" db="EMBL/GenBank/DDBJ databases">
        <title>Genomic Encyclopedia of Type Strains, Phase I: the one thousand microbial genomes (KMG-I) project.</title>
        <authorList>
            <person name="Kyrpides N."/>
        </authorList>
    </citation>
    <scope>NUCLEOTIDE SEQUENCE [LARGE SCALE GENOMIC DNA]</scope>
    <source>
        <strain evidence="3 4">DSM 43889</strain>
    </source>
</reference>
<feature type="domain" description="HTH marR-type" evidence="2">
    <location>
        <begin position="11"/>
        <end position="147"/>
    </location>
</feature>
<keyword evidence="3" id="KW-0238">DNA-binding</keyword>
<proteinExistence type="predicted"/>
<comment type="caution">
    <text evidence="3">The sequence shown here is derived from an EMBL/GenBank/DDBJ whole genome shotgun (WGS) entry which is preliminary data.</text>
</comment>
<reference evidence="3 4" key="1">
    <citation type="submission" date="2013-07" db="EMBL/GenBank/DDBJ databases">
        <authorList>
            <consortium name="DOE Joint Genome Institute"/>
            <person name="Reeve W."/>
            <person name="Huntemann M."/>
            <person name="Han J."/>
            <person name="Chen A."/>
            <person name="Kyrpides N."/>
            <person name="Mavromatis K."/>
            <person name="Markowitz V."/>
            <person name="Palaniappan K."/>
            <person name="Ivanova N."/>
            <person name="Schaumberg A."/>
            <person name="Pati A."/>
            <person name="Liolios K."/>
            <person name="Nordberg H.P."/>
            <person name="Cantor M.N."/>
            <person name="Hua S.X."/>
            <person name="Woyke T."/>
        </authorList>
    </citation>
    <scope>NUCLEOTIDE SEQUENCE [LARGE SCALE GENOMIC DNA]</scope>
    <source>
        <strain evidence="3 4">DSM 43889</strain>
    </source>
</reference>
<dbReference type="PROSITE" id="PS50995">
    <property type="entry name" value="HTH_MARR_2"/>
    <property type="match status" value="1"/>
</dbReference>
<name>A0ABT1JC69_ACTCY</name>
<dbReference type="GO" id="GO:0003677">
    <property type="term" value="F:DNA binding"/>
    <property type="evidence" value="ECO:0007669"/>
    <property type="project" value="UniProtKB-KW"/>
</dbReference>
<keyword evidence="4" id="KW-1185">Reference proteome</keyword>
<dbReference type="Gene3D" id="1.10.10.10">
    <property type="entry name" value="Winged helix-like DNA-binding domain superfamily/Winged helix DNA-binding domain"/>
    <property type="match status" value="1"/>
</dbReference>
<dbReference type="PANTHER" id="PTHR33164:SF99">
    <property type="entry name" value="MARR FAMILY REGULATORY PROTEIN"/>
    <property type="match status" value="1"/>
</dbReference>
<dbReference type="InterPro" id="IPR039422">
    <property type="entry name" value="MarR/SlyA-like"/>
</dbReference>
<gene>
    <name evidence="3" type="ORF">G443_000028</name>
</gene>